<feature type="region of interest" description="Disordered" evidence="1">
    <location>
        <begin position="1"/>
        <end position="73"/>
    </location>
</feature>
<proteinExistence type="predicted"/>
<organism evidence="2 3">
    <name type="scientific">Rhizobium helianthi</name>
    <dbReference type="NCBI Taxonomy" id="1132695"/>
    <lineage>
        <taxon>Bacteria</taxon>
        <taxon>Pseudomonadati</taxon>
        <taxon>Pseudomonadota</taxon>
        <taxon>Alphaproteobacteria</taxon>
        <taxon>Hyphomicrobiales</taxon>
        <taxon>Rhizobiaceae</taxon>
        <taxon>Rhizobium/Agrobacterium group</taxon>
        <taxon>Rhizobium</taxon>
    </lineage>
</organism>
<sequence>MRHEPKDGGKPGEISQWPRWEGPAENRPSGYVQGEANIFAEDPVGEKKRTAQDYPLDDLADEERRKQELENGR</sequence>
<feature type="compositionally biased region" description="Basic and acidic residues" evidence="1">
    <location>
        <begin position="62"/>
        <end position="73"/>
    </location>
</feature>
<reference evidence="3" key="1">
    <citation type="journal article" date="2019" name="Int. J. Syst. Evol. Microbiol.">
        <title>The Global Catalogue of Microorganisms (GCM) 10K type strain sequencing project: providing services to taxonomists for standard genome sequencing and annotation.</title>
        <authorList>
            <consortium name="The Broad Institute Genomics Platform"/>
            <consortium name="The Broad Institute Genome Sequencing Center for Infectious Disease"/>
            <person name="Wu L."/>
            <person name="Ma J."/>
        </authorList>
    </citation>
    <scope>NUCLEOTIDE SEQUENCE [LARGE SCALE GENOMIC DNA]</scope>
    <source>
        <strain evidence="3">CG52</strain>
    </source>
</reference>
<evidence type="ECO:0000256" key="1">
    <source>
        <dbReference type="SAM" id="MobiDB-lite"/>
    </source>
</evidence>
<dbReference type="RefSeq" id="WP_377403019.1">
    <property type="nucleotide sequence ID" value="NZ_JBHUEQ010000026.1"/>
</dbReference>
<evidence type="ECO:0000313" key="3">
    <source>
        <dbReference type="Proteomes" id="UP001597322"/>
    </source>
</evidence>
<name>A0ABW4M6F3_9HYPH</name>
<dbReference type="EMBL" id="JBHUEQ010000026">
    <property type="protein sequence ID" value="MFD1746784.1"/>
    <property type="molecule type" value="Genomic_DNA"/>
</dbReference>
<keyword evidence="3" id="KW-1185">Reference proteome</keyword>
<dbReference type="Proteomes" id="UP001597322">
    <property type="component" value="Unassembled WGS sequence"/>
</dbReference>
<accession>A0ABW4M6F3</accession>
<comment type="caution">
    <text evidence="2">The sequence shown here is derived from an EMBL/GenBank/DDBJ whole genome shotgun (WGS) entry which is preliminary data.</text>
</comment>
<evidence type="ECO:0000313" key="2">
    <source>
        <dbReference type="EMBL" id="MFD1746784.1"/>
    </source>
</evidence>
<gene>
    <name evidence="2" type="ORF">ACFSE1_15015</name>
</gene>
<protein>
    <submittedName>
        <fullName evidence="2">Uncharacterized protein</fullName>
    </submittedName>
</protein>
<feature type="compositionally biased region" description="Basic and acidic residues" evidence="1">
    <location>
        <begin position="1"/>
        <end position="10"/>
    </location>
</feature>